<sequence length="331" mass="35361">MHRGVDRCRRRVRHPFEQGDRVVDVETFVDDQRLAVHAFGEGGQQRDGVVDDLLSPRLDAVHEPAGEFELGVESGALARVDVGGALAAGDVGRVDVVGGRRRRREPLQIGRRIAHREPVPVEHAGHGRHALDVLEEERGGAGSAENDRRVEAPQRVGGDRQSPAFEQRLGETASGLGAIDHPRRIVPDLLRRAHGEALGAHDRERKTVQRGQSRTDRRRRTAAGRQLIGVDAVAGQEVDHEGAAVAEGGLAEQLRSAEGQQSAHAGGEGAQRACLGGELGCVAGIDGGAHDDLASVFELGDGCVEAACRPLGEGADAHDADPRQSRRHRRG</sequence>
<feature type="region of interest" description="Disordered" evidence="1">
    <location>
        <begin position="310"/>
        <end position="331"/>
    </location>
</feature>
<evidence type="ECO:0000313" key="2">
    <source>
        <dbReference type="EMBL" id="GAA3628055.1"/>
    </source>
</evidence>
<gene>
    <name evidence="2" type="ORF">GCM10022200_08180</name>
</gene>
<feature type="region of interest" description="Disordered" evidence="1">
    <location>
        <begin position="137"/>
        <end position="164"/>
    </location>
</feature>
<protein>
    <submittedName>
        <fullName evidence="2">Uncharacterized protein</fullName>
    </submittedName>
</protein>
<evidence type="ECO:0000313" key="3">
    <source>
        <dbReference type="Proteomes" id="UP001501697"/>
    </source>
</evidence>
<evidence type="ECO:0000256" key="1">
    <source>
        <dbReference type="SAM" id="MobiDB-lite"/>
    </source>
</evidence>
<keyword evidence="3" id="KW-1185">Reference proteome</keyword>
<organism evidence="2 3">
    <name type="scientific">Microbacterium awajiense</name>
    <dbReference type="NCBI Taxonomy" id="415214"/>
    <lineage>
        <taxon>Bacteria</taxon>
        <taxon>Bacillati</taxon>
        <taxon>Actinomycetota</taxon>
        <taxon>Actinomycetes</taxon>
        <taxon>Micrococcales</taxon>
        <taxon>Microbacteriaceae</taxon>
        <taxon>Microbacterium</taxon>
    </lineage>
</organism>
<feature type="region of interest" description="Disordered" evidence="1">
    <location>
        <begin position="196"/>
        <end position="222"/>
    </location>
</feature>
<dbReference type="EMBL" id="BAAAYU010000001">
    <property type="protein sequence ID" value="GAA3628055.1"/>
    <property type="molecule type" value="Genomic_DNA"/>
</dbReference>
<reference evidence="3" key="1">
    <citation type="journal article" date="2019" name="Int. J. Syst. Evol. Microbiol.">
        <title>The Global Catalogue of Microorganisms (GCM) 10K type strain sequencing project: providing services to taxonomists for standard genome sequencing and annotation.</title>
        <authorList>
            <consortium name="The Broad Institute Genomics Platform"/>
            <consortium name="The Broad Institute Genome Sequencing Center for Infectious Disease"/>
            <person name="Wu L."/>
            <person name="Ma J."/>
        </authorList>
    </citation>
    <scope>NUCLEOTIDE SEQUENCE [LARGE SCALE GENOMIC DNA]</scope>
    <source>
        <strain evidence="3">JCM 16544</strain>
    </source>
</reference>
<proteinExistence type="predicted"/>
<dbReference type="Proteomes" id="UP001501697">
    <property type="component" value="Unassembled WGS sequence"/>
</dbReference>
<name>A0ABP7AA65_9MICO</name>
<feature type="compositionally biased region" description="Basic and acidic residues" evidence="1">
    <location>
        <begin position="137"/>
        <end position="152"/>
    </location>
</feature>
<feature type="compositionally biased region" description="Basic and acidic residues" evidence="1">
    <location>
        <begin position="196"/>
        <end position="207"/>
    </location>
</feature>
<comment type="caution">
    <text evidence="2">The sequence shown here is derived from an EMBL/GenBank/DDBJ whole genome shotgun (WGS) entry which is preliminary data.</text>
</comment>
<accession>A0ABP7AA65</accession>
<feature type="compositionally biased region" description="Basic and acidic residues" evidence="1">
    <location>
        <begin position="315"/>
        <end position="324"/>
    </location>
</feature>